<name>A0A4Y2IYV6_ARAVE</name>
<evidence type="ECO:0000259" key="1">
    <source>
        <dbReference type="Pfam" id="PF16087"/>
    </source>
</evidence>
<organism evidence="2 3">
    <name type="scientific">Araneus ventricosus</name>
    <name type="common">Orbweaver spider</name>
    <name type="synonym">Epeira ventricosa</name>
    <dbReference type="NCBI Taxonomy" id="182803"/>
    <lineage>
        <taxon>Eukaryota</taxon>
        <taxon>Metazoa</taxon>
        <taxon>Ecdysozoa</taxon>
        <taxon>Arthropoda</taxon>
        <taxon>Chelicerata</taxon>
        <taxon>Arachnida</taxon>
        <taxon>Araneae</taxon>
        <taxon>Araneomorphae</taxon>
        <taxon>Entelegynae</taxon>
        <taxon>Araneoidea</taxon>
        <taxon>Araneidae</taxon>
        <taxon>Araneus</taxon>
    </lineage>
</organism>
<dbReference type="EMBL" id="BGPR01002985">
    <property type="protein sequence ID" value="GBM82042.1"/>
    <property type="molecule type" value="Genomic_DNA"/>
</dbReference>
<sequence length="94" mass="11064">MTSIEQKAQCVLWLYETKSPINFQRAFRRCYGRKPPYTKSIKRWYEQFKETGIGRDGPTPWTPRSPDITPLDFFSFGAISRTESFPHQLLTSKN</sequence>
<dbReference type="Proteomes" id="UP000499080">
    <property type="component" value="Unassembled WGS sequence"/>
</dbReference>
<evidence type="ECO:0000313" key="3">
    <source>
        <dbReference type="Proteomes" id="UP000499080"/>
    </source>
</evidence>
<evidence type="ECO:0000313" key="2">
    <source>
        <dbReference type="EMBL" id="GBM82042.1"/>
    </source>
</evidence>
<dbReference type="InterPro" id="IPR032135">
    <property type="entry name" value="DUF4817"/>
</dbReference>
<dbReference type="AlphaFoldDB" id="A0A4Y2IYV6"/>
<proteinExistence type="predicted"/>
<feature type="domain" description="DUF4817" evidence="1">
    <location>
        <begin position="3"/>
        <end position="53"/>
    </location>
</feature>
<protein>
    <recommendedName>
        <fullName evidence="1">DUF4817 domain-containing protein</fullName>
    </recommendedName>
</protein>
<comment type="caution">
    <text evidence="2">The sequence shown here is derived from an EMBL/GenBank/DDBJ whole genome shotgun (WGS) entry which is preliminary data.</text>
</comment>
<gene>
    <name evidence="2" type="ORF">AVEN_56186_1</name>
</gene>
<accession>A0A4Y2IYV6</accession>
<dbReference type="Pfam" id="PF16087">
    <property type="entry name" value="DUF4817"/>
    <property type="match status" value="1"/>
</dbReference>
<reference evidence="2 3" key="1">
    <citation type="journal article" date="2019" name="Sci. Rep.">
        <title>Orb-weaving spider Araneus ventricosus genome elucidates the spidroin gene catalogue.</title>
        <authorList>
            <person name="Kono N."/>
            <person name="Nakamura H."/>
            <person name="Ohtoshi R."/>
            <person name="Moran D.A.P."/>
            <person name="Shinohara A."/>
            <person name="Yoshida Y."/>
            <person name="Fujiwara M."/>
            <person name="Mori M."/>
            <person name="Tomita M."/>
            <person name="Arakawa K."/>
        </authorList>
    </citation>
    <scope>NUCLEOTIDE SEQUENCE [LARGE SCALE GENOMIC DNA]</scope>
</reference>
<keyword evidence="3" id="KW-1185">Reference proteome</keyword>